<dbReference type="AlphaFoldDB" id="A0A0N0MCY8"/>
<dbReference type="Proteomes" id="UP000037822">
    <property type="component" value="Unassembled WGS sequence"/>
</dbReference>
<evidence type="ECO:0000313" key="2">
    <source>
        <dbReference type="Proteomes" id="UP000037822"/>
    </source>
</evidence>
<accession>A0A0N0MCY8</accession>
<keyword evidence="2" id="KW-1185">Reference proteome</keyword>
<evidence type="ECO:0000313" key="1">
    <source>
        <dbReference type="EMBL" id="KPH82776.1"/>
    </source>
</evidence>
<reference evidence="1 2" key="1">
    <citation type="submission" date="2015-07" db="EMBL/GenBank/DDBJ databases">
        <title>Whole genome sequencing of Bosea vaviloviae isolated from cave pool.</title>
        <authorList>
            <person name="Tan N.E.H."/>
            <person name="Lee Y.P."/>
            <person name="Gan H.M."/>
            <person name="Barton H."/>
            <person name="Savka M.A."/>
        </authorList>
    </citation>
    <scope>NUCLEOTIDE SEQUENCE [LARGE SCALE GENOMIC DNA]</scope>
    <source>
        <strain evidence="1 2">SD260</strain>
    </source>
</reference>
<sequence>MLLLIALLVVGVASISLPFRRYAEAKIVIYLLTDKRAVVVKKYAEMSTRLERIALVEWRAAGRNLGDVLFMDHEFTTENGERRIARDGFVGIANSKEIAQEMRRLQAAAS</sequence>
<comment type="caution">
    <text evidence="1">The sequence shown here is derived from an EMBL/GenBank/DDBJ whole genome shotgun (WGS) entry which is preliminary data.</text>
</comment>
<dbReference type="EMBL" id="LGSZ01000010">
    <property type="protein sequence ID" value="KPH82776.1"/>
    <property type="molecule type" value="Genomic_DNA"/>
</dbReference>
<proteinExistence type="predicted"/>
<protein>
    <submittedName>
        <fullName evidence="1">Uncharacterized protein</fullName>
    </submittedName>
</protein>
<name>A0A0N0MCY8_9HYPH</name>
<gene>
    <name evidence="1" type="ORF">AE618_01500</name>
</gene>
<dbReference type="PATRIC" id="fig|1526658.3.peg.1754"/>
<organism evidence="1 2">
    <name type="scientific">Bosea vaviloviae</name>
    <dbReference type="NCBI Taxonomy" id="1526658"/>
    <lineage>
        <taxon>Bacteria</taxon>
        <taxon>Pseudomonadati</taxon>
        <taxon>Pseudomonadota</taxon>
        <taxon>Alphaproteobacteria</taxon>
        <taxon>Hyphomicrobiales</taxon>
        <taxon>Boseaceae</taxon>
        <taxon>Bosea</taxon>
    </lineage>
</organism>